<reference evidence="2" key="1">
    <citation type="submission" date="2020-05" db="EMBL/GenBank/DDBJ databases">
        <authorList>
            <person name="Rincon C."/>
            <person name="Sanders R I."/>
            <person name="Robbins C."/>
            <person name="Chaturvedi A."/>
        </authorList>
    </citation>
    <scope>NUCLEOTIDE SEQUENCE</scope>
    <source>
        <strain evidence="2">CHB12</strain>
    </source>
</reference>
<dbReference type="Proteomes" id="UP000684084">
    <property type="component" value="Unassembled WGS sequence"/>
</dbReference>
<feature type="domain" description="Phosphoribosylformylglycinamidine synthase N-terminal" evidence="1">
    <location>
        <begin position="51"/>
        <end position="167"/>
    </location>
</feature>
<dbReference type="AlphaFoldDB" id="A0A916E5E4"/>
<dbReference type="PANTHER" id="PTHR10099:SF1">
    <property type="entry name" value="PHOSPHORIBOSYLFORMYLGLYCINAMIDINE SYNTHASE"/>
    <property type="match status" value="1"/>
</dbReference>
<comment type="caution">
    <text evidence="2">The sequence shown here is derived from an EMBL/GenBank/DDBJ whole genome shotgun (WGS) entry which is preliminary data.</text>
</comment>
<dbReference type="InterPro" id="IPR040707">
    <property type="entry name" value="FGAR-AT_N"/>
</dbReference>
<dbReference type="Pfam" id="PF18076">
    <property type="entry name" value="FGAR-AT_N"/>
    <property type="match status" value="1"/>
</dbReference>
<dbReference type="GO" id="GO:0005737">
    <property type="term" value="C:cytoplasm"/>
    <property type="evidence" value="ECO:0007669"/>
    <property type="project" value="TreeGrafter"/>
</dbReference>
<sequence length="173" mass="19943">MLILPGNPALSDFKKKTLLKNIQAYVPIDTITAIYVHFIQPRNEESLKILKDSKSIERKILDNLLNYGIINTTNDSINKIKEYITSPKPIADPHILIVIPRPGTISPWSSKATNISYMCNLEQHVERIERGVAYLFGTKLTVDMRHIISEKLVMLDHLLYDRMTQIINYRIIK</sequence>
<organism evidence="2 3">
    <name type="scientific">Rhizophagus irregularis</name>
    <dbReference type="NCBI Taxonomy" id="588596"/>
    <lineage>
        <taxon>Eukaryota</taxon>
        <taxon>Fungi</taxon>
        <taxon>Fungi incertae sedis</taxon>
        <taxon>Mucoromycota</taxon>
        <taxon>Glomeromycotina</taxon>
        <taxon>Glomeromycetes</taxon>
        <taxon>Glomerales</taxon>
        <taxon>Glomeraceae</taxon>
        <taxon>Rhizophagus</taxon>
    </lineage>
</organism>
<dbReference type="GO" id="GO:0004642">
    <property type="term" value="F:phosphoribosylformylglycinamidine synthase activity"/>
    <property type="evidence" value="ECO:0007669"/>
    <property type="project" value="TreeGrafter"/>
</dbReference>
<dbReference type="GO" id="GO:0006164">
    <property type="term" value="P:purine nucleotide biosynthetic process"/>
    <property type="evidence" value="ECO:0007669"/>
    <property type="project" value="TreeGrafter"/>
</dbReference>
<protein>
    <recommendedName>
        <fullName evidence="1">Phosphoribosylformylglycinamidine synthase N-terminal domain-containing protein</fullName>
    </recommendedName>
</protein>
<gene>
    <name evidence="2" type="ORF">CHRIB12_LOCUS8903</name>
</gene>
<dbReference type="OrthoDB" id="6666987at2759"/>
<name>A0A916E5E4_9GLOM</name>
<proteinExistence type="predicted"/>
<accession>A0A916E5E4</accession>
<dbReference type="PANTHER" id="PTHR10099">
    <property type="entry name" value="PHOSPHORIBOSYLFORMYLGLYCINAMIDINE SYNTHASE"/>
    <property type="match status" value="1"/>
</dbReference>
<dbReference type="EMBL" id="CAGKOT010000017">
    <property type="protein sequence ID" value="CAB5362018.1"/>
    <property type="molecule type" value="Genomic_DNA"/>
</dbReference>
<evidence type="ECO:0000259" key="1">
    <source>
        <dbReference type="Pfam" id="PF18076"/>
    </source>
</evidence>
<dbReference type="VEuPathDB" id="FungiDB:RhiirFUN_014519"/>
<evidence type="ECO:0000313" key="2">
    <source>
        <dbReference type="EMBL" id="CAB5362018.1"/>
    </source>
</evidence>
<evidence type="ECO:0000313" key="3">
    <source>
        <dbReference type="Proteomes" id="UP000684084"/>
    </source>
</evidence>